<dbReference type="RefSeq" id="WP_027009246.1">
    <property type="nucleotide sequence ID" value="NZ_CP091521.1"/>
</dbReference>
<reference evidence="2" key="2">
    <citation type="submission" date="2024-09" db="EMBL/GenBank/DDBJ databases">
        <authorList>
            <person name="Veyrier F.J."/>
        </authorList>
    </citation>
    <scope>NUCLEOTIDE SEQUENCE</scope>
    <source>
        <strain evidence="2">17694</strain>
    </source>
</reference>
<evidence type="ECO:0000313" key="2">
    <source>
        <dbReference type="EMBL" id="UOP04113.1"/>
    </source>
</evidence>
<accession>A0A8T9MW36</accession>
<dbReference type="KEGG" id="ckh:LVJ77_06475"/>
<dbReference type="EMBL" id="CP091521">
    <property type="protein sequence ID" value="UOP04113.1"/>
    <property type="molecule type" value="Genomic_DNA"/>
</dbReference>
<keyword evidence="1" id="KW-0472">Membrane</keyword>
<reference evidence="2" key="1">
    <citation type="journal article" date="2022" name="Res Sq">
        <title>Evolution of multicellular longitudinally dividing oral cavity symbionts (Neisseriaceae).</title>
        <authorList>
            <person name="Nyongesa S."/>
            <person name="Weber P."/>
            <person name="Bernet E."/>
            <person name="Pullido F."/>
            <person name="Nieckarz M."/>
            <person name="Delaby M."/>
            <person name="Nieves C."/>
            <person name="Viehboeck T."/>
            <person name="Krause N."/>
            <person name="Rivera-Millot A."/>
            <person name="Nakamura A."/>
            <person name="Vischer N."/>
            <person name="VanNieuwenhze M."/>
            <person name="Brun Y."/>
            <person name="Cava F."/>
            <person name="Bulgheresi S."/>
            <person name="Veyrier F."/>
        </authorList>
    </citation>
    <scope>NUCLEOTIDE SEQUENCE</scope>
    <source>
        <strain evidence="2">17694</strain>
    </source>
</reference>
<proteinExistence type="predicted"/>
<protein>
    <submittedName>
        <fullName evidence="2">Uncharacterized protein</fullName>
    </submittedName>
</protein>
<organism evidence="2 3">
    <name type="scientific">Conchiformibius kuhniae</name>
    <dbReference type="NCBI Taxonomy" id="211502"/>
    <lineage>
        <taxon>Bacteria</taxon>
        <taxon>Pseudomonadati</taxon>
        <taxon>Pseudomonadota</taxon>
        <taxon>Betaproteobacteria</taxon>
        <taxon>Neisseriales</taxon>
        <taxon>Neisseriaceae</taxon>
        <taxon>Conchiformibius</taxon>
    </lineage>
</organism>
<dbReference type="AlphaFoldDB" id="A0A8T9MW36"/>
<evidence type="ECO:0000256" key="1">
    <source>
        <dbReference type="SAM" id="Phobius"/>
    </source>
</evidence>
<name>A0A8T9MW36_9NEIS</name>
<feature type="transmembrane region" description="Helical" evidence="1">
    <location>
        <begin position="37"/>
        <end position="56"/>
    </location>
</feature>
<keyword evidence="1" id="KW-0812">Transmembrane</keyword>
<dbReference type="Proteomes" id="UP000831534">
    <property type="component" value="Chromosome"/>
</dbReference>
<sequence>MLLKILFFSALAAGVCAIVRQARWRGGLQRLHQNVRTLARTLLLLALCLLVYRLFFGESP</sequence>
<evidence type="ECO:0000313" key="3">
    <source>
        <dbReference type="Proteomes" id="UP000831534"/>
    </source>
</evidence>
<keyword evidence="3" id="KW-1185">Reference proteome</keyword>
<keyword evidence="1" id="KW-1133">Transmembrane helix</keyword>
<gene>
    <name evidence="2" type="ORF">LVJ77_06475</name>
</gene>